<keyword evidence="2" id="KW-1185">Reference proteome</keyword>
<gene>
    <name evidence="1" type="ORF">SAMN04489707_103242</name>
</gene>
<protein>
    <recommendedName>
        <fullName evidence="3">AAA domain-containing protein</fullName>
    </recommendedName>
</protein>
<dbReference type="AlphaFoldDB" id="A0A1I7JWP7"/>
<dbReference type="STRING" id="343013.SAMN04489707_103242"/>
<reference evidence="1 2" key="1">
    <citation type="submission" date="2016-10" db="EMBL/GenBank/DDBJ databases">
        <authorList>
            <person name="de Groot N.N."/>
        </authorList>
    </citation>
    <scope>NUCLEOTIDE SEQUENCE [LARGE SCALE GENOMIC DNA]</scope>
    <source>
        <strain evidence="1 2">R-24608</strain>
    </source>
</reference>
<accession>A0A1I7JWP7</accession>
<dbReference type="Proteomes" id="UP000183656">
    <property type="component" value="Unassembled WGS sequence"/>
</dbReference>
<name>A0A1I7JWP7_9BURK</name>
<evidence type="ECO:0008006" key="3">
    <source>
        <dbReference type="Google" id="ProtNLM"/>
    </source>
</evidence>
<sequence>MESPLVPPHLPKDHPLVTRDYSLFTPSINAMVAGIGQWLDDQMDGGVVFGPSRFGKSSGVDNWLGSMLMERCGQIIPLIIWSHSECSFAGIMYGSLLRSANHGLANNVRNSLQRKHQLIEKVVNLAFEGGGRFVVLVIDESQGMTEREWLWLVEIHSLLEKERIRLTVISIASVQIFDQPMALALTGGAHAAARFMLSQYRFLGISSEDELEFVLLGYDSGTEWPKGSGISFTEGVAPLAWSKGFRMADCASLLWKTMVDELPPGYSGPMEFPMKTISQVSRNILLRIASGADPLSVVSKSSIREVVTYCGHKQLMSIVGAVAPRLLRGK</sequence>
<evidence type="ECO:0000313" key="1">
    <source>
        <dbReference type="EMBL" id="SFU89529.1"/>
    </source>
</evidence>
<proteinExistence type="predicted"/>
<organism evidence="1 2">
    <name type="scientific">Paenacidovorax caeni</name>
    <dbReference type="NCBI Taxonomy" id="343013"/>
    <lineage>
        <taxon>Bacteria</taxon>
        <taxon>Pseudomonadati</taxon>
        <taxon>Pseudomonadota</taxon>
        <taxon>Betaproteobacteria</taxon>
        <taxon>Burkholderiales</taxon>
        <taxon>Comamonadaceae</taxon>
        <taxon>Paenacidovorax</taxon>
    </lineage>
</organism>
<dbReference type="RefSeq" id="WP_139235468.1">
    <property type="nucleotide sequence ID" value="NZ_CYIG01000026.1"/>
</dbReference>
<dbReference type="EMBL" id="FPBX01000032">
    <property type="protein sequence ID" value="SFU89529.1"/>
    <property type="molecule type" value="Genomic_DNA"/>
</dbReference>
<dbReference type="OrthoDB" id="8903747at2"/>
<evidence type="ECO:0000313" key="2">
    <source>
        <dbReference type="Proteomes" id="UP000183656"/>
    </source>
</evidence>